<feature type="domain" description="Heparinase II/III-like C-terminal" evidence="3">
    <location>
        <begin position="372"/>
        <end position="624"/>
    </location>
</feature>
<dbReference type="AlphaFoldDB" id="A0A1Y6F223"/>
<dbReference type="Pfam" id="PF07940">
    <property type="entry name" value="Hepar_II_III_C"/>
    <property type="match status" value="1"/>
</dbReference>
<dbReference type="GO" id="GO:0030313">
    <property type="term" value="C:cell envelope"/>
    <property type="evidence" value="ECO:0007669"/>
    <property type="project" value="UniProtKB-SubCell"/>
</dbReference>
<gene>
    <name evidence="4" type="ORF">SAMN06297468_1157</name>
</gene>
<evidence type="ECO:0000256" key="2">
    <source>
        <dbReference type="SAM" id="MobiDB-lite"/>
    </source>
</evidence>
<dbReference type="RefSeq" id="WP_086437115.1">
    <property type="nucleotide sequence ID" value="NZ_FXWG01000002.1"/>
</dbReference>
<evidence type="ECO:0000313" key="4">
    <source>
        <dbReference type="EMBL" id="SMQ68884.1"/>
    </source>
</evidence>
<dbReference type="InterPro" id="IPR012480">
    <property type="entry name" value="Hepar_II_III_C"/>
</dbReference>
<dbReference type="Gene3D" id="1.50.10.100">
    <property type="entry name" value="Chondroitin AC/alginate lyase"/>
    <property type="match status" value="1"/>
</dbReference>
<protein>
    <submittedName>
        <fullName evidence="4">Uncharacterized conserved protein, heparinase superfamily</fullName>
    </submittedName>
</protein>
<proteinExistence type="predicted"/>
<evidence type="ECO:0000313" key="5">
    <source>
        <dbReference type="Proteomes" id="UP000194420"/>
    </source>
</evidence>
<feature type="region of interest" description="Disordered" evidence="2">
    <location>
        <begin position="1"/>
        <end position="32"/>
    </location>
</feature>
<dbReference type="InterPro" id="IPR008929">
    <property type="entry name" value="Chondroitin_lyas"/>
</dbReference>
<accession>A0A1Y6F223</accession>
<dbReference type="EMBL" id="FXWG01000002">
    <property type="protein sequence ID" value="SMQ68884.1"/>
    <property type="molecule type" value="Genomic_DNA"/>
</dbReference>
<sequence length="630" mass="67136">MDALFSDDATLKENADNQTDHDSGASAFPLDRGGEQPVVQVAVGPNGADADGSEPLDASRALVLSDFVPPSAGAGERLIRLAYRMGIPGSALAAPFRKPAKTRLLATVDSPLIGDRTAGVALRAGHFLIHGAKAPIGQVEFESSSRMSPPFERVIHGFSWLRDLAASAPREQCVATAERISKAWLDANPEPGKCAAWKVEYVGQRLLAWLTHAPLVLSGLDPKLRTRMLTAIEDTARWLDRKAGRAEDQFGAVAGWVAVTAAGLLLPDGKPRRLHGEAGLVKALGEFVAEDGGVLSRSPLAQMDAIALLTDLRACYQAVDRDFPDALQVMLELLVPPLLALRHGDGGLGSWQGGGATRADRVAALIEASGVRTRPLKDIRHWGFQRLTGGNTVVQMDAAPPPKPRQARFGCASTLAIEVSDGAHRLIVNCGGAALAGGQVPARIEQGLRATAAHSTLILDNANSTAVLINGALGKGAEQVEVERRVMRQKGGEATRIEASHDGYAARYGLTHRRILMLRGDGEELRGEDILLPRNSKGKRGKIDFAIRFHLGPHVEARLAEDKRGASLLLPDGSLWQFRIGGDDSGATLGLEESLWVSGGGRPRPIEQLVIQGMTSRSGGQFSWLLKKMG</sequence>
<dbReference type="Gene3D" id="2.70.98.70">
    <property type="match status" value="1"/>
</dbReference>
<evidence type="ECO:0000256" key="1">
    <source>
        <dbReference type="ARBA" id="ARBA00004196"/>
    </source>
</evidence>
<dbReference type="GO" id="GO:0016829">
    <property type="term" value="F:lyase activity"/>
    <property type="evidence" value="ECO:0007669"/>
    <property type="project" value="InterPro"/>
</dbReference>
<name>A0A1Y6F223_9SPHN</name>
<reference evidence="5" key="1">
    <citation type="submission" date="2017-04" db="EMBL/GenBank/DDBJ databases">
        <authorList>
            <person name="Varghese N."/>
            <person name="Submissions S."/>
        </authorList>
    </citation>
    <scope>NUCLEOTIDE SEQUENCE [LARGE SCALE GENOMIC DNA]</scope>
</reference>
<evidence type="ECO:0000259" key="3">
    <source>
        <dbReference type="Pfam" id="PF07940"/>
    </source>
</evidence>
<keyword evidence="5" id="KW-1185">Reference proteome</keyword>
<comment type="subcellular location">
    <subcellularLocation>
        <location evidence="1">Cell envelope</location>
    </subcellularLocation>
</comment>
<dbReference type="Proteomes" id="UP000194420">
    <property type="component" value="Unassembled WGS sequence"/>
</dbReference>
<organism evidence="4 5">
    <name type="scientific">Altererythrobacter xiamenensis</name>
    <dbReference type="NCBI Taxonomy" id="1316679"/>
    <lineage>
        <taxon>Bacteria</taxon>
        <taxon>Pseudomonadati</taxon>
        <taxon>Pseudomonadota</taxon>
        <taxon>Alphaproteobacteria</taxon>
        <taxon>Sphingomonadales</taxon>
        <taxon>Erythrobacteraceae</taxon>
        <taxon>Altererythrobacter</taxon>
    </lineage>
</organism>
<feature type="compositionally biased region" description="Basic and acidic residues" evidence="2">
    <location>
        <begin position="9"/>
        <end position="23"/>
    </location>
</feature>
<dbReference type="OrthoDB" id="9787373at2"/>